<keyword evidence="3" id="KW-0677">Repeat</keyword>
<evidence type="ECO:0000256" key="2">
    <source>
        <dbReference type="ARBA" id="ARBA00019992"/>
    </source>
</evidence>
<dbReference type="InterPro" id="IPR011990">
    <property type="entry name" value="TPR-like_helical_dom_sf"/>
</dbReference>
<dbReference type="PANTHER" id="PTHR16263">
    <property type="entry name" value="TETRATRICOPEPTIDE REPEAT PROTEIN 38"/>
    <property type="match status" value="1"/>
</dbReference>
<protein>
    <recommendedName>
        <fullName evidence="2">Tetratricopeptide repeat protein 38</fullName>
    </recommendedName>
</protein>
<evidence type="ECO:0000256" key="3">
    <source>
        <dbReference type="ARBA" id="ARBA00022737"/>
    </source>
</evidence>
<dbReference type="AlphaFoldDB" id="A0A8D1MX66"/>
<evidence type="ECO:0000256" key="1">
    <source>
        <dbReference type="ARBA" id="ARBA00005857"/>
    </source>
</evidence>
<proteinExistence type="inferred from homology"/>
<dbReference type="Ensembl" id="ENSSSCT00050070201.1">
    <property type="protein sequence ID" value="ENSSSCP00050030161.1"/>
    <property type="gene ID" value="ENSSSCG00050051513.1"/>
</dbReference>
<sequence length="509" mass="56646">MLGISIFVAWGVGVRVFVWRAPWSKSPSCCVQAWKDTGLPLSTTSNEACKLFDATLTQYVKWTNDQSLGGIEGCLSKLKAADPTFAMGHAIANGLVLIGTGNSVRLDRELDLAVAKMVEISKTQPLTQREQLHVAAVETFAKGNFPKACDLWEQILQDHPTDMLALKFSHDAYFYLGYQEQMRDSVARVYPFWTPDIPLSSYVKGIYSFGLMETNFYDRAEKLAKEALSIDPTDAWSVHTIAHIHEMKAEVQDGLEFMQRSETHWKESDMLACHNYWHWALYLIEKGEPEAALTMYDDHILPSLRASGAMLDVVDSCSMLYRLQMEGVSVGERWQDVLAVTRKHSRDHILLFNDAHFLMASLGARDPQTTQELLTTLQDASEYVSRPGPSKALPPRGAPALLRGLRWEGSAPACLGGRGWSTVTRMPAGAPRCSVSPDVRLCRCALQGYSRLPQDTQQPLHPLGLHVSVTPRGHREALEPERPELTGPEILDKALLCSEPVPSPAESGW</sequence>
<evidence type="ECO:0000256" key="4">
    <source>
        <dbReference type="ARBA" id="ARBA00022803"/>
    </source>
</evidence>
<dbReference type="Proteomes" id="UP000694571">
    <property type="component" value="Unplaced"/>
</dbReference>
<organism evidence="5 6">
    <name type="scientific">Sus scrofa</name>
    <name type="common">Pig</name>
    <dbReference type="NCBI Taxonomy" id="9823"/>
    <lineage>
        <taxon>Eukaryota</taxon>
        <taxon>Metazoa</taxon>
        <taxon>Chordata</taxon>
        <taxon>Craniata</taxon>
        <taxon>Vertebrata</taxon>
        <taxon>Euteleostomi</taxon>
        <taxon>Mammalia</taxon>
        <taxon>Eutheria</taxon>
        <taxon>Laurasiatheria</taxon>
        <taxon>Artiodactyla</taxon>
        <taxon>Suina</taxon>
        <taxon>Suidae</taxon>
        <taxon>Sus</taxon>
    </lineage>
</organism>
<accession>A0A8D1MX66</accession>
<dbReference type="Gene3D" id="1.25.40.10">
    <property type="entry name" value="Tetratricopeptide repeat domain"/>
    <property type="match status" value="1"/>
</dbReference>
<dbReference type="Ensembl" id="ENSSSCT00035029477.1">
    <property type="protein sequence ID" value="ENSSSCP00035011401.1"/>
    <property type="gene ID" value="ENSSSCG00035022537.1"/>
</dbReference>
<evidence type="ECO:0000313" key="5">
    <source>
        <dbReference type="Ensembl" id="ENSSSCP00050030161.1"/>
    </source>
</evidence>
<name>A0A8D1MX66_PIG</name>
<reference evidence="5" key="1">
    <citation type="submission" date="2025-05" db="UniProtKB">
        <authorList>
            <consortium name="Ensembl"/>
        </authorList>
    </citation>
    <scope>IDENTIFICATION</scope>
</reference>
<dbReference type="Ensembl" id="ENSSSCT00065055260.1">
    <property type="protein sequence ID" value="ENSSSCP00065024007.1"/>
    <property type="gene ID" value="ENSSSCG00065040400.1"/>
</dbReference>
<gene>
    <name evidence="5" type="primary">TTC38</name>
</gene>
<keyword evidence="4" id="KW-0802">TPR repeat</keyword>
<dbReference type="SUPFAM" id="SSF48452">
    <property type="entry name" value="TPR-like"/>
    <property type="match status" value="1"/>
</dbReference>
<dbReference type="InterPro" id="IPR033891">
    <property type="entry name" value="TTC38"/>
</dbReference>
<comment type="similarity">
    <text evidence="1">Belongs to the TTC38 family.</text>
</comment>
<dbReference type="PANTHER" id="PTHR16263:SF4">
    <property type="entry name" value="TETRATRICOPEPTIDE REPEAT PROTEIN 38"/>
    <property type="match status" value="1"/>
</dbReference>
<dbReference type="Proteomes" id="UP000694720">
    <property type="component" value="Unplaced"/>
</dbReference>
<dbReference type="Proteomes" id="UP000694725">
    <property type="component" value="Unplaced"/>
</dbReference>
<dbReference type="CDD" id="cd05804">
    <property type="entry name" value="StaR_like"/>
    <property type="match status" value="1"/>
</dbReference>
<evidence type="ECO:0000313" key="6">
    <source>
        <dbReference type="Proteomes" id="UP000694571"/>
    </source>
</evidence>